<sequence length="197" mass="22060">MSTYFETVNKSFTQVPVTDAGVDTLEFLEATEGLIAMFDLLGNPSFSLVQNDMKGNVKKIRDRHAAAPAQSQTLEQLVENEKGEKKRTATEGLLWLLRGLRFTQVALARSQADKNEELADSFSKAYEGTLKKYHSFVVKPVFALAMKACPYRKDFYAKLGPPTAPVDEELNKWNSALGDILTRLETFYEKGNHAKGF</sequence>
<keyword evidence="1" id="KW-0813">Transport</keyword>
<dbReference type="InterPro" id="IPR014830">
    <property type="entry name" value="Glycolipid_transfer_prot_dom"/>
</dbReference>
<dbReference type="Gene3D" id="1.10.3520.10">
    <property type="entry name" value="Glycolipid transfer protein"/>
    <property type="match status" value="1"/>
</dbReference>
<proteinExistence type="predicted"/>
<dbReference type="InterPro" id="IPR036497">
    <property type="entry name" value="GLTP_sf"/>
</dbReference>
<dbReference type="PANTHER" id="PTHR10219:SF25">
    <property type="entry name" value="PLECKSTRIN HOMOLOGY DOMAIN-CONTAINING FAMILY A MEMBER 8"/>
    <property type="match status" value="1"/>
</dbReference>
<reference evidence="3 4" key="1">
    <citation type="submission" date="2021-12" db="EMBL/GenBank/DDBJ databases">
        <title>High titer production of polyol ester of fatty acids by Rhodotorula paludigena BS15 towards product separation-free biomass refinery.</title>
        <authorList>
            <person name="Mano J."/>
            <person name="Ono H."/>
            <person name="Tanaka T."/>
            <person name="Naito K."/>
            <person name="Sushida H."/>
            <person name="Ike M."/>
            <person name="Tokuyasu K."/>
            <person name="Kitaoka M."/>
        </authorList>
    </citation>
    <scope>NUCLEOTIDE SEQUENCE [LARGE SCALE GENOMIC DNA]</scope>
    <source>
        <strain evidence="3 4">BS15</strain>
    </source>
</reference>
<dbReference type="GO" id="GO:1902387">
    <property type="term" value="F:ceramide 1-phosphate binding"/>
    <property type="evidence" value="ECO:0007669"/>
    <property type="project" value="TreeGrafter"/>
</dbReference>
<dbReference type="Pfam" id="PF08718">
    <property type="entry name" value="GLTP"/>
    <property type="match status" value="1"/>
</dbReference>
<evidence type="ECO:0000259" key="2">
    <source>
        <dbReference type="Pfam" id="PF08718"/>
    </source>
</evidence>
<dbReference type="GO" id="GO:0005829">
    <property type="term" value="C:cytosol"/>
    <property type="evidence" value="ECO:0007669"/>
    <property type="project" value="TreeGrafter"/>
</dbReference>
<dbReference type="SUPFAM" id="SSF110004">
    <property type="entry name" value="Glycolipid transfer protein, GLTP"/>
    <property type="match status" value="1"/>
</dbReference>
<evidence type="ECO:0000313" key="4">
    <source>
        <dbReference type="Proteomes" id="UP001342314"/>
    </source>
</evidence>
<comment type="caution">
    <text evidence="3">The sequence shown here is derived from an EMBL/GenBank/DDBJ whole genome shotgun (WGS) entry which is preliminary data.</text>
</comment>
<gene>
    <name evidence="3" type="ORF">Rhopal_001619-T1</name>
</gene>
<dbReference type="Proteomes" id="UP001342314">
    <property type="component" value="Unassembled WGS sequence"/>
</dbReference>
<keyword evidence="4" id="KW-1185">Reference proteome</keyword>
<name>A0AAV5GEI9_9BASI</name>
<dbReference type="FunFam" id="1.10.3520.10:FF:000001">
    <property type="entry name" value="Pleckstrin domain-containing family A member 8"/>
    <property type="match status" value="1"/>
</dbReference>
<dbReference type="AlphaFoldDB" id="A0AAV5GEI9"/>
<protein>
    <recommendedName>
        <fullName evidence="2">Glycolipid transfer protein domain-containing protein</fullName>
    </recommendedName>
</protein>
<dbReference type="EMBL" id="BQKY01000003">
    <property type="protein sequence ID" value="GJN88653.1"/>
    <property type="molecule type" value="Genomic_DNA"/>
</dbReference>
<evidence type="ECO:0000256" key="1">
    <source>
        <dbReference type="ARBA" id="ARBA00022448"/>
    </source>
</evidence>
<dbReference type="GO" id="GO:1902388">
    <property type="term" value="F:ceramide 1-phosphate transfer activity"/>
    <property type="evidence" value="ECO:0007669"/>
    <property type="project" value="TreeGrafter"/>
</dbReference>
<accession>A0AAV5GEI9</accession>
<feature type="domain" description="Glycolipid transfer protein" evidence="2">
    <location>
        <begin position="22"/>
        <end position="160"/>
    </location>
</feature>
<dbReference type="GO" id="GO:0016020">
    <property type="term" value="C:membrane"/>
    <property type="evidence" value="ECO:0007669"/>
    <property type="project" value="TreeGrafter"/>
</dbReference>
<organism evidence="3 4">
    <name type="scientific">Rhodotorula paludigena</name>
    <dbReference type="NCBI Taxonomy" id="86838"/>
    <lineage>
        <taxon>Eukaryota</taxon>
        <taxon>Fungi</taxon>
        <taxon>Dikarya</taxon>
        <taxon>Basidiomycota</taxon>
        <taxon>Pucciniomycotina</taxon>
        <taxon>Microbotryomycetes</taxon>
        <taxon>Sporidiobolales</taxon>
        <taxon>Sporidiobolaceae</taxon>
        <taxon>Rhodotorula</taxon>
    </lineage>
</organism>
<dbReference type="PANTHER" id="PTHR10219">
    <property type="entry name" value="GLYCOLIPID TRANSFER PROTEIN-RELATED"/>
    <property type="match status" value="1"/>
</dbReference>
<evidence type="ECO:0000313" key="3">
    <source>
        <dbReference type="EMBL" id="GJN88653.1"/>
    </source>
</evidence>